<evidence type="ECO:0000313" key="1">
    <source>
        <dbReference type="EMBL" id="GAI12552.1"/>
    </source>
</evidence>
<reference evidence="1" key="1">
    <citation type="journal article" date="2014" name="Front. Microbiol.">
        <title>High frequency of phylogenetically diverse reductive dehalogenase-homologous genes in deep subseafloor sedimentary metagenomes.</title>
        <authorList>
            <person name="Kawai M."/>
            <person name="Futagami T."/>
            <person name="Toyoda A."/>
            <person name="Takaki Y."/>
            <person name="Nishi S."/>
            <person name="Hori S."/>
            <person name="Arai W."/>
            <person name="Tsubouchi T."/>
            <person name="Morono Y."/>
            <person name="Uchiyama I."/>
            <person name="Ito T."/>
            <person name="Fujiyama A."/>
            <person name="Inagaki F."/>
            <person name="Takami H."/>
        </authorList>
    </citation>
    <scope>NUCLEOTIDE SEQUENCE</scope>
    <source>
        <strain evidence="1">Expedition CK06-06</strain>
    </source>
</reference>
<sequence>DFIRDPNRLTAPLIFAKDNGLLVGGGVSGGRGVGELMNVISACIQHRMTAHEVSLFQMGTHPALTASPIAYQLTNAAELAVAKL</sequence>
<dbReference type="EMBL" id="BARV01010459">
    <property type="protein sequence ID" value="GAI12552.1"/>
    <property type="molecule type" value="Genomic_DNA"/>
</dbReference>
<gene>
    <name evidence="1" type="ORF">S06H3_20233</name>
</gene>
<feature type="non-terminal residue" evidence="1">
    <location>
        <position position="1"/>
    </location>
</feature>
<comment type="caution">
    <text evidence="1">The sequence shown here is derived from an EMBL/GenBank/DDBJ whole genome shotgun (WGS) entry which is preliminary data.</text>
</comment>
<evidence type="ECO:0008006" key="2">
    <source>
        <dbReference type="Google" id="ProtNLM"/>
    </source>
</evidence>
<accession>X1KZR8</accession>
<organism evidence="1">
    <name type="scientific">marine sediment metagenome</name>
    <dbReference type="NCBI Taxonomy" id="412755"/>
    <lineage>
        <taxon>unclassified sequences</taxon>
        <taxon>metagenomes</taxon>
        <taxon>ecological metagenomes</taxon>
    </lineage>
</organism>
<dbReference type="InterPro" id="IPR016156">
    <property type="entry name" value="FAD/NAD-linked_Rdtase_dimer_sf"/>
</dbReference>
<protein>
    <recommendedName>
        <fullName evidence="2">Pyridine nucleotide-disulphide oxidoreductase dimerisation domain-containing protein</fullName>
    </recommendedName>
</protein>
<proteinExistence type="predicted"/>
<dbReference type="SUPFAM" id="SSF55424">
    <property type="entry name" value="FAD/NAD-linked reductases, dimerisation (C-terminal) domain"/>
    <property type="match status" value="1"/>
</dbReference>
<name>X1KZR8_9ZZZZ</name>
<dbReference type="Gene3D" id="3.30.390.30">
    <property type="match status" value="1"/>
</dbReference>
<dbReference type="AlphaFoldDB" id="X1KZR8"/>